<dbReference type="CDD" id="cd00586">
    <property type="entry name" value="4HBT"/>
    <property type="match status" value="1"/>
</dbReference>
<dbReference type="Proteomes" id="UP000637002">
    <property type="component" value="Unassembled WGS sequence"/>
</dbReference>
<organism evidence="1 2">
    <name type="scientific">Chelatococcus reniformis</name>
    <dbReference type="NCBI Taxonomy" id="1494448"/>
    <lineage>
        <taxon>Bacteria</taxon>
        <taxon>Pseudomonadati</taxon>
        <taxon>Pseudomonadota</taxon>
        <taxon>Alphaproteobacteria</taxon>
        <taxon>Hyphomicrobiales</taxon>
        <taxon>Chelatococcaceae</taxon>
        <taxon>Chelatococcus</taxon>
    </lineage>
</organism>
<keyword evidence="2" id="KW-1185">Reference proteome</keyword>
<dbReference type="EMBL" id="BMGG01000006">
    <property type="protein sequence ID" value="GGC74604.1"/>
    <property type="molecule type" value="Genomic_DNA"/>
</dbReference>
<dbReference type="AlphaFoldDB" id="A0A916UJS0"/>
<dbReference type="InterPro" id="IPR029069">
    <property type="entry name" value="HotDog_dom_sf"/>
</dbReference>
<sequence>MPGFSNTRRLDIEWGHCDPAGIVFNPRFFEFFDWSTALLVEAALAMPKLAMIDAYGLVGIPLVDTRASFATPCRFGDSVEIVSTVVEVKRTSFAVRHRLLKGETLSVEGHEVRVWAGRDAAHPERLKGKAIPDDVRARLMPAET</sequence>
<dbReference type="SUPFAM" id="SSF54637">
    <property type="entry name" value="Thioesterase/thiol ester dehydrase-isomerase"/>
    <property type="match status" value="1"/>
</dbReference>
<evidence type="ECO:0000313" key="1">
    <source>
        <dbReference type="EMBL" id="GGC74604.1"/>
    </source>
</evidence>
<reference evidence="1" key="1">
    <citation type="journal article" date="2014" name="Int. J. Syst. Evol. Microbiol.">
        <title>Complete genome sequence of Corynebacterium casei LMG S-19264T (=DSM 44701T), isolated from a smear-ripened cheese.</title>
        <authorList>
            <consortium name="US DOE Joint Genome Institute (JGI-PGF)"/>
            <person name="Walter F."/>
            <person name="Albersmeier A."/>
            <person name="Kalinowski J."/>
            <person name="Ruckert C."/>
        </authorList>
    </citation>
    <scope>NUCLEOTIDE SEQUENCE</scope>
    <source>
        <strain evidence="1">CGMCC 1.12919</strain>
    </source>
</reference>
<comment type="caution">
    <text evidence="1">The sequence shown here is derived from an EMBL/GenBank/DDBJ whole genome shotgun (WGS) entry which is preliminary data.</text>
</comment>
<dbReference type="Gene3D" id="3.10.129.10">
    <property type="entry name" value="Hotdog Thioesterase"/>
    <property type="match status" value="1"/>
</dbReference>
<gene>
    <name evidence="1" type="ORF">GCM10010994_36350</name>
</gene>
<dbReference type="Pfam" id="PF13279">
    <property type="entry name" value="4HBT_2"/>
    <property type="match status" value="1"/>
</dbReference>
<evidence type="ECO:0000313" key="2">
    <source>
        <dbReference type="Proteomes" id="UP000637002"/>
    </source>
</evidence>
<dbReference type="RefSeq" id="WP_244642061.1">
    <property type="nucleotide sequence ID" value="NZ_BMGG01000006.1"/>
</dbReference>
<reference evidence="1" key="2">
    <citation type="submission" date="2020-09" db="EMBL/GenBank/DDBJ databases">
        <authorList>
            <person name="Sun Q."/>
            <person name="Zhou Y."/>
        </authorList>
    </citation>
    <scope>NUCLEOTIDE SEQUENCE</scope>
    <source>
        <strain evidence="1">CGMCC 1.12919</strain>
    </source>
</reference>
<name>A0A916UJS0_9HYPH</name>
<proteinExistence type="predicted"/>
<protein>
    <submittedName>
        <fullName evidence="1">4-hydroxybenzoyl-CoA thioesterase</fullName>
    </submittedName>
</protein>
<accession>A0A916UJS0</accession>